<evidence type="ECO:0000256" key="2">
    <source>
        <dbReference type="SAM" id="SignalP"/>
    </source>
</evidence>
<evidence type="ECO:0008006" key="5">
    <source>
        <dbReference type="Google" id="ProtNLM"/>
    </source>
</evidence>
<name>A0AA37SZ45_9ALTE</name>
<organism evidence="3 4">
    <name type="scientific">Agaribacter marinus</name>
    <dbReference type="NCBI Taxonomy" id="1431249"/>
    <lineage>
        <taxon>Bacteria</taxon>
        <taxon>Pseudomonadati</taxon>
        <taxon>Pseudomonadota</taxon>
        <taxon>Gammaproteobacteria</taxon>
        <taxon>Alteromonadales</taxon>
        <taxon>Alteromonadaceae</taxon>
        <taxon>Agaribacter</taxon>
    </lineage>
</organism>
<dbReference type="RefSeq" id="WP_284217497.1">
    <property type="nucleotide sequence ID" value="NZ_BSOT01000005.1"/>
</dbReference>
<keyword evidence="1" id="KW-1133">Transmembrane helix</keyword>
<evidence type="ECO:0000313" key="3">
    <source>
        <dbReference type="EMBL" id="GLR71204.1"/>
    </source>
</evidence>
<comment type="caution">
    <text evidence="3">The sequence shown here is derived from an EMBL/GenBank/DDBJ whole genome shotgun (WGS) entry which is preliminary data.</text>
</comment>
<feature type="transmembrane region" description="Helical" evidence="1">
    <location>
        <begin position="459"/>
        <end position="477"/>
    </location>
</feature>
<keyword evidence="2" id="KW-0732">Signal</keyword>
<proteinExistence type="predicted"/>
<dbReference type="AlphaFoldDB" id="A0AA37SZ45"/>
<sequence>MKTLTSLNFTRKGLAVAALLASSIVVPFNAHSNAIIQYGDSYLGVNNEGHLNVFPSDVDGISDEFLAEFGGSPVGLWRNGIGDSTSPGCLCEGWGVAATVGTARLGAGANIAVDGVFGIDGGTFGSTDTSITSLVNLSDADISVTHAYGFSLAEGVFQGSVTIRNNTSSTIDDVVYRRVMDWDIPPTEFNEFVTHSGVEANLESAGGNVRYASDNGFASANPNSAAGAQDFSTVNVDFVDNGPADHGSVFDFAFGDLAAGDSRTFNIFYGSAGSEADALSALTTLQADVYSLGQQAASPGLGEPATFLFAFGGVGGVELGSTPDNPILPFVPAPGEFVFESPEPGFWFDPPYAEGFAYELEGGAYFTMLETPDASFGFGDIDLFVDGMFVTTLAPGDIFDFTTLASMVSSFSLVGLDRLLDIDDPDLVRAFPLFLDWSGVASRMTMDAILASTTPTPSVTSPATILFVVAGLVFFITRRKLVA</sequence>
<keyword evidence="4" id="KW-1185">Reference proteome</keyword>
<accession>A0AA37SZ45</accession>
<gene>
    <name evidence="3" type="ORF">GCM10007852_21120</name>
</gene>
<keyword evidence="1" id="KW-0472">Membrane</keyword>
<dbReference type="EMBL" id="BSOT01000005">
    <property type="protein sequence ID" value="GLR71204.1"/>
    <property type="molecule type" value="Genomic_DNA"/>
</dbReference>
<feature type="chain" id="PRO_5041323122" description="PEP-CTERM protein-sorting domain-containing protein" evidence="2">
    <location>
        <begin position="33"/>
        <end position="483"/>
    </location>
</feature>
<evidence type="ECO:0000313" key="4">
    <source>
        <dbReference type="Proteomes" id="UP001156601"/>
    </source>
</evidence>
<evidence type="ECO:0000256" key="1">
    <source>
        <dbReference type="SAM" id="Phobius"/>
    </source>
</evidence>
<feature type="signal peptide" evidence="2">
    <location>
        <begin position="1"/>
        <end position="32"/>
    </location>
</feature>
<protein>
    <recommendedName>
        <fullName evidence="5">PEP-CTERM protein-sorting domain-containing protein</fullName>
    </recommendedName>
</protein>
<keyword evidence="1" id="KW-0812">Transmembrane</keyword>
<reference evidence="3" key="2">
    <citation type="submission" date="2023-01" db="EMBL/GenBank/DDBJ databases">
        <title>Draft genome sequence of Agaribacter marinus strain NBRC 110023.</title>
        <authorList>
            <person name="Sun Q."/>
            <person name="Mori K."/>
        </authorList>
    </citation>
    <scope>NUCLEOTIDE SEQUENCE</scope>
    <source>
        <strain evidence="3">NBRC 110023</strain>
    </source>
</reference>
<dbReference type="Proteomes" id="UP001156601">
    <property type="component" value="Unassembled WGS sequence"/>
</dbReference>
<reference evidence="3" key="1">
    <citation type="journal article" date="2014" name="Int. J. Syst. Evol. Microbiol.">
        <title>Complete genome sequence of Corynebacterium casei LMG S-19264T (=DSM 44701T), isolated from a smear-ripened cheese.</title>
        <authorList>
            <consortium name="US DOE Joint Genome Institute (JGI-PGF)"/>
            <person name="Walter F."/>
            <person name="Albersmeier A."/>
            <person name="Kalinowski J."/>
            <person name="Ruckert C."/>
        </authorList>
    </citation>
    <scope>NUCLEOTIDE SEQUENCE</scope>
    <source>
        <strain evidence="3">NBRC 110023</strain>
    </source>
</reference>